<feature type="domain" description="Nudix hydrolase" evidence="1">
    <location>
        <begin position="48"/>
        <end position="180"/>
    </location>
</feature>
<sequence length="205" mass="22513">MTTTPDAAAPVLELLDRHSPADDVERADVARVRALLDETADPWDRARPLHVTASAFVVHPGSGRVLLRWHPRQNTWLHVGGHGDPGETDPVAVALREAREETALADLRPAAGLVHVAVVPVGAAPEATAEHADLRFVLVTDRPGDIRAERPDAPLRWVTAAEARELTAEDNVRRSLRHVEDVLRGLTERLREHRKHSSQERPGIG</sequence>
<evidence type="ECO:0000259" key="1">
    <source>
        <dbReference type="PROSITE" id="PS51462"/>
    </source>
</evidence>
<keyword evidence="2" id="KW-0378">Hydrolase</keyword>
<dbReference type="EMBL" id="JH636049">
    <property type="protein sequence ID" value="EID53066.1"/>
    <property type="molecule type" value="Genomic_DNA"/>
</dbReference>
<dbReference type="Proteomes" id="UP000004691">
    <property type="component" value="Unassembled WGS sequence"/>
</dbReference>
<dbReference type="GO" id="GO:0016787">
    <property type="term" value="F:hydrolase activity"/>
    <property type="evidence" value="ECO:0007669"/>
    <property type="project" value="UniProtKB-KW"/>
</dbReference>
<keyword evidence="3" id="KW-1185">Reference proteome</keyword>
<reference evidence="2 3" key="1">
    <citation type="submission" date="2012-01" db="EMBL/GenBank/DDBJ databases">
        <title>Improved High-Quality Draft sequence of Saccharomonospora xinjiangensis XJ-54.</title>
        <authorList>
            <consortium name="US DOE Joint Genome Institute"/>
            <person name="Lucas S."/>
            <person name="Han J."/>
            <person name="Lapidus A."/>
            <person name="Cheng J.-F."/>
            <person name="Goodwin L."/>
            <person name="Pitluck S."/>
            <person name="Peters L."/>
            <person name="Mikhailova N."/>
            <person name="Teshima H."/>
            <person name="Detter J.C."/>
            <person name="Han C."/>
            <person name="Tapia R."/>
            <person name="Land M."/>
            <person name="Hauser L."/>
            <person name="Kyrpides N."/>
            <person name="Ivanova N."/>
            <person name="Pagani I."/>
            <person name="Brambilla E.-M."/>
            <person name="Klenk H.-P."/>
            <person name="Woyke T."/>
        </authorList>
    </citation>
    <scope>NUCLEOTIDE SEQUENCE [LARGE SCALE GENOMIC DNA]</scope>
    <source>
        <strain evidence="2 3">XJ-54</strain>
    </source>
</reference>
<name>I0UYW3_9PSEU</name>
<proteinExistence type="predicted"/>
<accession>I0UYW3</accession>
<gene>
    <name evidence="2" type="ORF">SacxiDRAFT_0801</name>
</gene>
<dbReference type="Pfam" id="PF00293">
    <property type="entry name" value="NUDIX"/>
    <property type="match status" value="1"/>
</dbReference>
<dbReference type="CDD" id="cd03674">
    <property type="entry name" value="NUDIX_Hydrolase"/>
    <property type="match status" value="1"/>
</dbReference>
<dbReference type="PROSITE" id="PS51462">
    <property type="entry name" value="NUDIX"/>
    <property type="match status" value="1"/>
</dbReference>
<dbReference type="InterPro" id="IPR015797">
    <property type="entry name" value="NUDIX_hydrolase-like_dom_sf"/>
</dbReference>
<dbReference type="HOGENOM" id="CLU_101758_1_0_11"/>
<dbReference type="InterPro" id="IPR000086">
    <property type="entry name" value="NUDIX_hydrolase_dom"/>
</dbReference>
<organism evidence="2 3">
    <name type="scientific">Saccharomonospora xinjiangensis XJ-54</name>
    <dbReference type="NCBI Taxonomy" id="882086"/>
    <lineage>
        <taxon>Bacteria</taxon>
        <taxon>Bacillati</taxon>
        <taxon>Actinomycetota</taxon>
        <taxon>Actinomycetes</taxon>
        <taxon>Pseudonocardiales</taxon>
        <taxon>Pseudonocardiaceae</taxon>
        <taxon>Saccharomonospora</taxon>
    </lineage>
</organism>
<dbReference type="Gene3D" id="3.90.79.10">
    <property type="entry name" value="Nucleoside Triphosphate Pyrophosphohydrolase"/>
    <property type="match status" value="1"/>
</dbReference>
<dbReference type="STRING" id="882086.SacxiDRAFT_0801"/>
<evidence type="ECO:0000313" key="2">
    <source>
        <dbReference type="EMBL" id="EID53066.1"/>
    </source>
</evidence>
<dbReference type="SUPFAM" id="SSF55811">
    <property type="entry name" value="Nudix"/>
    <property type="match status" value="1"/>
</dbReference>
<protein>
    <submittedName>
        <fullName evidence="2">NTP pyrophosphohydrolase</fullName>
    </submittedName>
</protein>
<dbReference type="AlphaFoldDB" id="I0UYW3"/>
<dbReference type="RefSeq" id="WP_006237179.1">
    <property type="nucleotide sequence ID" value="NZ_JH636049.1"/>
</dbReference>
<dbReference type="eggNOG" id="COG0494">
    <property type="taxonomic scope" value="Bacteria"/>
</dbReference>
<evidence type="ECO:0000313" key="3">
    <source>
        <dbReference type="Proteomes" id="UP000004691"/>
    </source>
</evidence>
<dbReference type="OrthoDB" id="21568at2"/>